<sequence>MAFRKVNPETAAEMAAIAAKFAGTLGRRHGAAAAGLLKAGEVPTDANTVLAAIKAWRSDQERHRLRWCNAALLQITSGDSPDDVCAGFGFGRTALQQVVQAEESELASFTQFLYRARPTKAVA</sequence>
<evidence type="ECO:0000313" key="1">
    <source>
        <dbReference type="EMBL" id="QZH66715.1"/>
    </source>
</evidence>
<gene>
    <name evidence="1" type="ORF">K6L26_03210</name>
</gene>
<accession>A0ACD1FIH8</accession>
<dbReference type="Proteomes" id="UP000825598">
    <property type="component" value="Chromosome"/>
</dbReference>
<protein>
    <submittedName>
        <fullName evidence="1">Uncharacterized protein</fullName>
    </submittedName>
</protein>
<proteinExistence type="predicted"/>
<organism evidence="1 2">
    <name type="scientific">Mycolicibacterium farcinogenes</name>
    <name type="common">Mycobacterium farcinogenes</name>
    <dbReference type="NCBI Taxonomy" id="1802"/>
    <lineage>
        <taxon>Bacteria</taxon>
        <taxon>Bacillati</taxon>
        <taxon>Actinomycetota</taxon>
        <taxon>Actinomycetes</taxon>
        <taxon>Mycobacteriales</taxon>
        <taxon>Mycobacteriaceae</taxon>
        <taxon>Mycolicibacterium</taxon>
    </lineage>
</organism>
<evidence type="ECO:0000313" key="2">
    <source>
        <dbReference type="Proteomes" id="UP000825598"/>
    </source>
</evidence>
<dbReference type="EMBL" id="CP081673">
    <property type="protein sequence ID" value="QZH66715.1"/>
    <property type="molecule type" value="Genomic_DNA"/>
</dbReference>
<name>A0ACD1FIH8_MYCFR</name>
<reference evidence="1" key="1">
    <citation type="submission" date="2021-07" db="EMBL/GenBank/DDBJ databases">
        <title>Complete Genome Sequences of Mycobacterium farcinogenes Isolated from Clinical Specimens from Patients in Thailand.</title>
        <authorList>
            <person name="Sodsai P."/>
        </authorList>
    </citation>
    <scope>NUCLEOTIDE SEQUENCE</scope>
    <source>
        <strain evidence="1">BKK/CU-MFGFA-001</strain>
    </source>
</reference>
<keyword evidence="2" id="KW-1185">Reference proteome</keyword>